<evidence type="ECO:0000313" key="3">
    <source>
        <dbReference type="EMBL" id="MFD1585691.1"/>
    </source>
</evidence>
<dbReference type="AlphaFoldDB" id="A0ABD6C7M5"/>
<name>A0ABD6C7M5_9EURY</name>
<sequence length="174" mass="19184">MYAVVGCSECSALWVVEGRPERSECPQCGTTRQYAKRKQFVTTEDPDHAREVRAAMLAKRQGHEDAFAELDSFAEMDTYVDEVGVDDEEYLEGSGIDADEVAAAGKRVEQGSGGGQSRKDLVVRALRDLDQPTEDDVVGYATDRGVPADYVRDALDKLARRGEVTRSDGTYRLL</sequence>
<evidence type="ECO:0000313" key="4">
    <source>
        <dbReference type="Proteomes" id="UP001597119"/>
    </source>
</evidence>
<protein>
    <submittedName>
        <fullName evidence="3">DUF5817 domain-containing protein</fullName>
    </submittedName>
</protein>
<dbReference type="RefSeq" id="WP_247377301.1">
    <property type="nucleotide sequence ID" value="NZ_JALLGV010000003.1"/>
</dbReference>
<accession>A0ABD6C7M5</accession>
<evidence type="ECO:0000259" key="2">
    <source>
        <dbReference type="Pfam" id="PF22798"/>
    </source>
</evidence>
<feature type="domain" description="DUF5817" evidence="1">
    <location>
        <begin position="2"/>
        <end position="58"/>
    </location>
</feature>
<keyword evidence="4" id="KW-1185">Reference proteome</keyword>
<dbReference type="Pfam" id="PF22798">
    <property type="entry name" value="DUF5817_CT"/>
    <property type="match status" value="1"/>
</dbReference>
<feature type="domain" description="DUF5817" evidence="2">
    <location>
        <begin position="121"/>
        <end position="173"/>
    </location>
</feature>
<dbReference type="InterPro" id="IPR043855">
    <property type="entry name" value="DUF5817"/>
</dbReference>
<dbReference type="EMBL" id="JBHUDJ010000001">
    <property type="protein sequence ID" value="MFD1585691.1"/>
    <property type="molecule type" value="Genomic_DNA"/>
</dbReference>
<organism evidence="3 4">
    <name type="scientific">Halorientalis brevis</name>
    <dbReference type="NCBI Taxonomy" id="1126241"/>
    <lineage>
        <taxon>Archaea</taxon>
        <taxon>Methanobacteriati</taxon>
        <taxon>Methanobacteriota</taxon>
        <taxon>Stenosarchaea group</taxon>
        <taxon>Halobacteria</taxon>
        <taxon>Halobacteriales</taxon>
        <taxon>Haloarculaceae</taxon>
        <taxon>Halorientalis</taxon>
    </lineage>
</organism>
<evidence type="ECO:0000259" key="1">
    <source>
        <dbReference type="Pfam" id="PF19134"/>
    </source>
</evidence>
<dbReference type="Proteomes" id="UP001597119">
    <property type="component" value="Unassembled WGS sequence"/>
</dbReference>
<gene>
    <name evidence="3" type="ORF">ACFR9U_01750</name>
</gene>
<dbReference type="InterPro" id="IPR053849">
    <property type="entry name" value="DUF5817_C"/>
</dbReference>
<dbReference type="Gene3D" id="3.90.820.10">
    <property type="entry name" value="Structural Genomics, Unknown Function 30-nov-00 1gh9 Mol_id"/>
    <property type="match status" value="1"/>
</dbReference>
<dbReference type="Pfam" id="PF19134">
    <property type="entry name" value="DUF5817"/>
    <property type="match status" value="1"/>
</dbReference>
<reference evidence="3 4" key="1">
    <citation type="journal article" date="2019" name="Int. J. Syst. Evol. Microbiol.">
        <title>The Global Catalogue of Microorganisms (GCM) 10K type strain sequencing project: providing services to taxonomists for standard genome sequencing and annotation.</title>
        <authorList>
            <consortium name="The Broad Institute Genomics Platform"/>
            <consortium name="The Broad Institute Genome Sequencing Center for Infectious Disease"/>
            <person name="Wu L."/>
            <person name="Ma J."/>
        </authorList>
    </citation>
    <scope>NUCLEOTIDE SEQUENCE [LARGE SCALE GENOMIC DNA]</scope>
    <source>
        <strain evidence="3 4">CGMCC 1.12125</strain>
    </source>
</reference>
<comment type="caution">
    <text evidence="3">The sequence shown here is derived from an EMBL/GenBank/DDBJ whole genome shotgun (WGS) entry which is preliminary data.</text>
</comment>
<proteinExistence type="predicted"/>